<keyword evidence="1" id="KW-0812">Transmembrane</keyword>
<dbReference type="EMBL" id="KT387800">
    <property type="protein sequence ID" value="AMB21690.1"/>
    <property type="molecule type" value="Genomic_DNA"/>
</dbReference>
<protein>
    <submittedName>
        <fullName evidence="2">Membrane ORF124</fullName>
    </submittedName>
</protein>
<evidence type="ECO:0000313" key="2">
    <source>
        <dbReference type="EMBL" id="AMB21690.1"/>
    </source>
</evidence>
<accession>A0A109ZFD9</accession>
<dbReference type="Proteomes" id="UP000142765">
    <property type="component" value="Segment"/>
</dbReference>
<sequence>MAVSVYLLLVLLSPQKEYPDTLTTMDDCVWVKSMERTLTIENKAMDFAEAECGDASLKVAIREYKPVNVWTRALAESVHYSDDDDNGGSLFVNSDGEFDVTMMSEKDGETVLSDAVEGGPNVPGIYFNPSTSRYYNYHPMKLLVKYDRVGPNVWTVTCKTTSPATARLMLSLDNEAELDANGSANLTYDQVYGAWCKSQWLNLSLDTYIMDTPSSAVLFNFTAIVLVFLMFLFGRKMIRSRLGGIRFNIIKKSPVGWNPTAVSPSTTHYTPYVIQISNSTKD</sequence>
<feature type="transmembrane region" description="Helical" evidence="1">
    <location>
        <begin position="216"/>
        <end position="233"/>
    </location>
</feature>
<proteinExistence type="predicted"/>
<dbReference type="OrthoDB" id="26437at10239"/>
<reference evidence="2 3" key="1">
    <citation type="submission" date="2015-08" db="EMBL/GenBank/DDBJ databases">
        <authorList>
            <person name="Babu N.S."/>
            <person name="Beckwith C.J."/>
            <person name="Beseler K.G."/>
            <person name="Brison A."/>
            <person name="Carone J.V."/>
            <person name="Caskin T.P."/>
            <person name="Diamond M."/>
            <person name="Durham M.E."/>
            <person name="Foxe J.M."/>
            <person name="Go M."/>
            <person name="Henderson B.A."/>
            <person name="Jones I.B."/>
            <person name="McGettigan J.A."/>
            <person name="Micheletti S.J."/>
            <person name="Nasrallah M.E."/>
            <person name="Ortiz D."/>
            <person name="Piller C.R."/>
            <person name="Privatt S.R."/>
            <person name="Schneider S.L."/>
            <person name="Sharp S."/>
            <person name="Smith T.C."/>
            <person name="Stanton J.D."/>
            <person name="Ullery H.E."/>
            <person name="Wilson R.J."/>
            <person name="Serrano M.G."/>
            <person name="Buck G."/>
            <person name="Lee V."/>
            <person name="Wang Y."/>
            <person name="Carvalho R."/>
            <person name="Voegtly L."/>
            <person name="Shi R."/>
            <person name="Duckworth R."/>
            <person name="Johnson A."/>
            <person name="Loviza R."/>
            <person name="Walstead R."/>
            <person name="Shah Z."/>
            <person name="Kiflezghi M."/>
            <person name="Wade K."/>
            <person name="Ball S.L."/>
            <person name="Bradley K.W."/>
            <person name="Asai D.J."/>
            <person name="Bowman C.A."/>
            <person name="Russell D.A."/>
            <person name="Pope W.H."/>
            <person name="Jacobs-Sera D."/>
            <person name="Hendrix R.W."/>
            <person name="Hatfull G.F."/>
        </authorList>
    </citation>
    <scope>NUCLEOTIDE SEQUENCE [LARGE SCALE GENOMIC DNA]</scope>
    <source>
        <strain evidence="2">SY</strain>
    </source>
</reference>
<organism evidence="2 3">
    <name type="scientific">Cyprinid herpesvirus 2</name>
    <name type="common">CyHV-2</name>
    <dbReference type="NCBI Taxonomy" id="317878"/>
    <lineage>
        <taxon>Viruses</taxon>
        <taxon>Duplodnaviria</taxon>
        <taxon>Heunggongvirae</taxon>
        <taxon>Peploviricota</taxon>
        <taxon>Herviviricetes</taxon>
        <taxon>Herpesvirales</taxon>
        <taxon>Alloherpesviridae</taxon>
        <taxon>Cyvirus</taxon>
        <taxon>Cyvirus cyprinidallo2</taxon>
    </lineage>
</organism>
<keyword evidence="1" id="KW-0472">Membrane</keyword>
<gene>
    <name evidence="2" type="ORF">CyHV2_ORF124</name>
</gene>
<evidence type="ECO:0000313" key="3">
    <source>
        <dbReference type="Proteomes" id="UP000142765"/>
    </source>
</evidence>
<keyword evidence="1" id="KW-1133">Transmembrane helix</keyword>
<name>A0A109ZFD9_CYHV2</name>
<evidence type="ECO:0000256" key="1">
    <source>
        <dbReference type="SAM" id="Phobius"/>
    </source>
</evidence>